<sequence>SYSENTLQKFENSTECSGIGCECMMTRTENQQNRDRDFPYCVGEPEPCYSIGDTLVTFRYAAILTAEANNSIADGTVEGGLAWIAAMANQVNLVWVRELSFKLELIENNDIIVYTDENPTPELFTTYDMYTELPRVLIHLTEVIGPGGFGVSQDNLLWEYGAVFNTGYGGGLAYVPGSTSANLPSYAVHIHEIGHNLGSSHNCTSENGWKSSFGGTAMCNRGNTLPGSLGDQYSSHTIDIAIRYQQDMFSNNNYDYQRGWIREPTENIIPGVLVPE</sequence>
<dbReference type="SUPFAM" id="SSF55486">
    <property type="entry name" value="Metalloproteases ('zincins'), catalytic domain"/>
    <property type="match status" value="1"/>
</dbReference>
<dbReference type="EMBL" id="UINC01161059">
    <property type="protein sequence ID" value="SVD60028.1"/>
    <property type="molecule type" value="Genomic_DNA"/>
</dbReference>
<evidence type="ECO:0000313" key="1">
    <source>
        <dbReference type="EMBL" id="SVD60028.1"/>
    </source>
</evidence>
<gene>
    <name evidence="1" type="ORF">METZ01_LOCUS412882</name>
</gene>
<dbReference type="Pfam" id="PF13583">
    <property type="entry name" value="Reprolysin_4"/>
    <property type="match status" value="1"/>
</dbReference>
<feature type="non-terminal residue" evidence="1">
    <location>
        <position position="1"/>
    </location>
</feature>
<proteinExistence type="predicted"/>
<protein>
    <recommendedName>
        <fullName evidence="2">Peptidase M12B domain-containing protein</fullName>
    </recommendedName>
</protein>
<evidence type="ECO:0008006" key="2">
    <source>
        <dbReference type="Google" id="ProtNLM"/>
    </source>
</evidence>
<reference evidence="1" key="1">
    <citation type="submission" date="2018-05" db="EMBL/GenBank/DDBJ databases">
        <authorList>
            <person name="Lanie J.A."/>
            <person name="Ng W.-L."/>
            <person name="Kazmierczak K.M."/>
            <person name="Andrzejewski T.M."/>
            <person name="Davidsen T.M."/>
            <person name="Wayne K.J."/>
            <person name="Tettelin H."/>
            <person name="Glass J.I."/>
            <person name="Rusch D."/>
            <person name="Podicherti R."/>
            <person name="Tsui H.-C.T."/>
            <person name="Winkler M.E."/>
        </authorList>
    </citation>
    <scope>NUCLEOTIDE SEQUENCE</scope>
</reference>
<feature type="non-terminal residue" evidence="1">
    <location>
        <position position="276"/>
    </location>
</feature>
<name>A0A382WPG7_9ZZZZ</name>
<dbReference type="AlphaFoldDB" id="A0A382WPG7"/>
<accession>A0A382WPG7</accession>
<organism evidence="1">
    <name type="scientific">marine metagenome</name>
    <dbReference type="NCBI Taxonomy" id="408172"/>
    <lineage>
        <taxon>unclassified sequences</taxon>
        <taxon>metagenomes</taxon>
        <taxon>ecological metagenomes</taxon>
    </lineage>
</organism>